<name>A0ACB7S1Y2_HYAAI</name>
<evidence type="ECO:0000313" key="1">
    <source>
        <dbReference type="EMBL" id="KAH6928735.1"/>
    </source>
</evidence>
<reference evidence="1" key="1">
    <citation type="submission" date="2020-05" db="EMBL/GenBank/DDBJ databases">
        <title>Large-scale comparative analyses of tick genomes elucidate their genetic diversity and vector capacities.</title>
        <authorList>
            <person name="Jia N."/>
            <person name="Wang J."/>
            <person name="Shi W."/>
            <person name="Du L."/>
            <person name="Sun Y."/>
            <person name="Zhan W."/>
            <person name="Jiang J."/>
            <person name="Wang Q."/>
            <person name="Zhang B."/>
            <person name="Ji P."/>
            <person name="Sakyi L.B."/>
            <person name="Cui X."/>
            <person name="Yuan T."/>
            <person name="Jiang B."/>
            <person name="Yang W."/>
            <person name="Lam T.T.-Y."/>
            <person name="Chang Q."/>
            <person name="Ding S."/>
            <person name="Wang X."/>
            <person name="Zhu J."/>
            <person name="Ruan X."/>
            <person name="Zhao L."/>
            <person name="Wei J."/>
            <person name="Que T."/>
            <person name="Du C."/>
            <person name="Cheng J."/>
            <person name="Dai P."/>
            <person name="Han X."/>
            <person name="Huang E."/>
            <person name="Gao Y."/>
            <person name="Liu J."/>
            <person name="Shao H."/>
            <person name="Ye R."/>
            <person name="Li L."/>
            <person name="Wei W."/>
            <person name="Wang X."/>
            <person name="Wang C."/>
            <person name="Yang T."/>
            <person name="Huo Q."/>
            <person name="Li W."/>
            <person name="Guo W."/>
            <person name="Chen H."/>
            <person name="Zhou L."/>
            <person name="Ni X."/>
            <person name="Tian J."/>
            <person name="Zhou Y."/>
            <person name="Sheng Y."/>
            <person name="Liu T."/>
            <person name="Pan Y."/>
            <person name="Xia L."/>
            <person name="Li J."/>
            <person name="Zhao F."/>
            <person name="Cao W."/>
        </authorList>
    </citation>
    <scope>NUCLEOTIDE SEQUENCE</scope>
    <source>
        <strain evidence="1">Hyas-2018</strain>
    </source>
</reference>
<gene>
    <name evidence="1" type="ORF">HPB50_018861</name>
</gene>
<proteinExistence type="predicted"/>
<dbReference type="Proteomes" id="UP000821845">
    <property type="component" value="Chromosome 6"/>
</dbReference>
<sequence>MAGGMESLKRDPRFGVDSRWSWVTAGFLSWVLCGALMGQQAAGVIFYGIIETFGVTRQQASWPPVVSGSLLALAAPAMGYLCRRFSCRAVLLVCPLVASASACICFLANNVLFLIVAFGIVHGTAVSGMYVAVNVLVSQHFEKRRTTACCVIFLMSGLNLIYVPPMAELLRSTYGLRGMLLLMGGIILNACPAVIVLRSPAWMKRPDIPSAINHNDLFRHKTAATQNLQRPLALQTEGTSREDTIRAERKQSRTSATEARSVRNGIKKILLRTTHQASAKAAQFIEKDSDSLVSTLKQLVTLAFTVNALSFSVVVFGLTTFILLHVDMAVDRGITSARAVFLLNAFAAGDLLVRPASGIVIDSGLLSLDTVMLLGYVIQGCAFELFVWFRNFPLMLACSALIGVSNGSRIALQAPCLTKDFGVESLPVLMGGLVFFQGFIHFTRPFLFGYYRDQQGSYNGVFHVVAVLNSALVFVWLVKVVRRRTTERKTYSPVGL</sequence>
<protein>
    <submittedName>
        <fullName evidence="1">Uncharacterized protein</fullName>
    </submittedName>
</protein>
<keyword evidence="2" id="KW-1185">Reference proteome</keyword>
<evidence type="ECO:0000313" key="2">
    <source>
        <dbReference type="Proteomes" id="UP000821845"/>
    </source>
</evidence>
<comment type="caution">
    <text evidence="1">The sequence shown here is derived from an EMBL/GenBank/DDBJ whole genome shotgun (WGS) entry which is preliminary data.</text>
</comment>
<dbReference type="EMBL" id="CM023486">
    <property type="protein sequence ID" value="KAH6928735.1"/>
    <property type="molecule type" value="Genomic_DNA"/>
</dbReference>
<organism evidence="1 2">
    <name type="scientific">Hyalomma asiaticum</name>
    <name type="common">Tick</name>
    <dbReference type="NCBI Taxonomy" id="266040"/>
    <lineage>
        <taxon>Eukaryota</taxon>
        <taxon>Metazoa</taxon>
        <taxon>Ecdysozoa</taxon>
        <taxon>Arthropoda</taxon>
        <taxon>Chelicerata</taxon>
        <taxon>Arachnida</taxon>
        <taxon>Acari</taxon>
        <taxon>Parasitiformes</taxon>
        <taxon>Ixodida</taxon>
        <taxon>Ixodoidea</taxon>
        <taxon>Ixodidae</taxon>
        <taxon>Hyalomminae</taxon>
        <taxon>Hyalomma</taxon>
    </lineage>
</organism>
<accession>A0ACB7S1Y2</accession>